<dbReference type="AlphaFoldDB" id="A0A4D6NQU8"/>
<name>A0A4D6NQU8_VIGUN</name>
<dbReference type="Proteomes" id="UP000501690">
    <property type="component" value="Linkage Group LG11"/>
</dbReference>
<evidence type="ECO:0000313" key="3">
    <source>
        <dbReference type="EMBL" id="QCE15044.1"/>
    </source>
</evidence>
<feature type="region of interest" description="Disordered" evidence="2">
    <location>
        <begin position="1"/>
        <end position="31"/>
    </location>
</feature>
<feature type="coiled-coil region" evidence="1">
    <location>
        <begin position="366"/>
        <end position="407"/>
    </location>
</feature>
<evidence type="ECO:0000313" key="4">
    <source>
        <dbReference type="Proteomes" id="UP000501690"/>
    </source>
</evidence>
<organism evidence="3 4">
    <name type="scientific">Vigna unguiculata</name>
    <name type="common">Cowpea</name>
    <dbReference type="NCBI Taxonomy" id="3917"/>
    <lineage>
        <taxon>Eukaryota</taxon>
        <taxon>Viridiplantae</taxon>
        <taxon>Streptophyta</taxon>
        <taxon>Embryophyta</taxon>
        <taxon>Tracheophyta</taxon>
        <taxon>Spermatophyta</taxon>
        <taxon>Magnoliopsida</taxon>
        <taxon>eudicotyledons</taxon>
        <taxon>Gunneridae</taxon>
        <taxon>Pentapetalae</taxon>
        <taxon>rosids</taxon>
        <taxon>fabids</taxon>
        <taxon>Fabales</taxon>
        <taxon>Fabaceae</taxon>
        <taxon>Papilionoideae</taxon>
        <taxon>50 kb inversion clade</taxon>
        <taxon>NPAAA clade</taxon>
        <taxon>indigoferoid/millettioid clade</taxon>
        <taxon>Phaseoleae</taxon>
        <taxon>Vigna</taxon>
    </lineage>
</organism>
<dbReference type="EMBL" id="CP039355">
    <property type="protein sequence ID" value="QCE15044.1"/>
    <property type="molecule type" value="Genomic_DNA"/>
</dbReference>
<gene>
    <name evidence="3" type="ORF">DEO72_LG11g2052</name>
</gene>
<protein>
    <submittedName>
        <fullName evidence="3">Uncharacterized protein</fullName>
    </submittedName>
</protein>
<sequence>MSSSSDNVSLSSSSSGSVQSRGSVGGHLEEESTSLVAVVGRIPMETVTEVREDPPEEIAESNWPAKADYDWVAADVRNQSSLFWWSRLLNSWLNCTPVIASASVMAKKELPKLFLHLSLVSRPSISKLDAFSQSFKHFKDGYFKVAVKEGGKSHFLNVDGSTKFPFSWTGNPSRYKDMSNDELSMVDREVVEVLMKFTDKLPTKGLIRVYNSVHLIIDIEGHMAQARKKNLTLFQTLRKEKAVKVKAAENTEVPNLQESLVVVHVHGSTKRKVELPVRPGKGKDVKKVRAALLGQGSSTGAKGPEVGLIELSETAVRKDIAINLPKIVINSMDSMEPDHLVRTMVEFGSKALILSRRVGSLYLREVKEGNREETKLNGRIADLEADYDELKEKYEGVEVELEDLKGCIIQEHINGFQKGVRHATFFCQDIDAANPRFDVNKDMVDSQLINESIRPGPLTRDAVSYTHLDVYKTQ</sequence>
<keyword evidence="4" id="KW-1185">Reference proteome</keyword>
<proteinExistence type="predicted"/>
<reference evidence="3 4" key="1">
    <citation type="submission" date="2019-04" db="EMBL/GenBank/DDBJ databases">
        <title>An improved genome assembly and genetic linkage map for asparagus bean, Vigna unguiculata ssp. sesquipedialis.</title>
        <authorList>
            <person name="Xia Q."/>
            <person name="Zhang R."/>
            <person name="Dong Y."/>
        </authorList>
    </citation>
    <scope>NUCLEOTIDE SEQUENCE [LARGE SCALE GENOMIC DNA]</scope>
    <source>
        <tissue evidence="3">Leaf</tissue>
    </source>
</reference>
<evidence type="ECO:0000256" key="1">
    <source>
        <dbReference type="SAM" id="Coils"/>
    </source>
</evidence>
<evidence type="ECO:0000256" key="2">
    <source>
        <dbReference type="SAM" id="MobiDB-lite"/>
    </source>
</evidence>
<keyword evidence="1" id="KW-0175">Coiled coil</keyword>
<accession>A0A4D6NQU8</accession>
<feature type="compositionally biased region" description="Low complexity" evidence="2">
    <location>
        <begin position="1"/>
        <end position="22"/>
    </location>
</feature>